<evidence type="ECO:0000256" key="2">
    <source>
        <dbReference type="ARBA" id="ARBA00004141"/>
    </source>
</evidence>
<dbReference type="CDD" id="cd00130">
    <property type="entry name" value="PAS"/>
    <property type="match status" value="3"/>
</dbReference>
<evidence type="ECO:0000256" key="3">
    <source>
        <dbReference type="ARBA" id="ARBA00012438"/>
    </source>
</evidence>
<protein>
    <recommendedName>
        <fullName evidence="3">histidine kinase</fullName>
        <ecNumber evidence="3">2.7.13.3</ecNumber>
    </recommendedName>
</protein>
<evidence type="ECO:0000256" key="12">
    <source>
        <dbReference type="ARBA" id="ARBA00023136"/>
    </source>
</evidence>
<dbReference type="Proteomes" id="UP000319335">
    <property type="component" value="Unassembled WGS sequence"/>
</dbReference>
<evidence type="ECO:0000259" key="15">
    <source>
        <dbReference type="PROSITE" id="PS50113"/>
    </source>
</evidence>
<dbReference type="PANTHER" id="PTHR42878:SF7">
    <property type="entry name" value="SENSOR HISTIDINE KINASE GLRK"/>
    <property type="match status" value="1"/>
</dbReference>
<dbReference type="PROSITE" id="PS50113">
    <property type="entry name" value="PAC"/>
    <property type="match status" value="2"/>
</dbReference>
<dbReference type="SUPFAM" id="SSF55785">
    <property type="entry name" value="PYP-like sensor domain (PAS domain)"/>
    <property type="match status" value="3"/>
</dbReference>
<evidence type="ECO:0000256" key="8">
    <source>
        <dbReference type="ARBA" id="ARBA00022777"/>
    </source>
</evidence>
<dbReference type="SMART" id="SM00387">
    <property type="entry name" value="HATPase_c"/>
    <property type="match status" value="1"/>
</dbReference>
<dbReference type="InterPro" id="IPR003594">
    <property type="entry name" value="HATPase_dom"/>
</dbReference>
<dbReference type="GO" id="GO:0000155">
    <property type="term" value="F:phosphorelay sensor kinase activity"/>
    <property type="evidence" value="ECO:0007669"/>
    <property type="project" value="InterPro"/>
</dbReference>
<comment type="subcellular location">
    <subcellularLocation>
        <location evidence="2">Membrane</location>
        <topology evidence="2">Multi-pass membrane protein</topology>
    </subcellularLocation>
</comment>
<dbReference type="PROSITE" id="PS50109">
    <property type="entry name" value="HIS_KIN"/>
    <property type="match status" value="1"/>
</dbReference>
<sequence length="738" mass="84229">MNGYLKRNENVNNDVTDVFGTLLNEPSIEKSLKLLTDRIPTFFEESKPVSIKIGLLGKEYQNLYCTDPDVTLVNEIVINGKNEGFIEINLKGLNPEVEDNSSRIEEYKKQLDMLTRVVTLAVEKREEIAQLKSIKKEIQDCYNKLDDYIFVIDSKTNIVDFNTNFQNCTGLSSDELHKMNLSELMEQCAVGSKELLPIIEKAAEYGSFTFECEHLCRNEENIPMSITCKPMNDEKGLFICVGKDISERKRTEELLKRERDKLYNYLDVAGSIIGIVNTDLNVIFVNNKGAEVLGYDKKDIIGKNWFDYFLPESVREITRSNFIKVLDHELDPPDYFENVIITKEGEERLIFWHDVPVEDENGRRIGVISSGEDITESRRMEAMLVESEKNLKTIFNQVDDLIYICRPYGNFIDVNKTMISSTGYTKEQMLEMSPMDIVKPEMKQLMNSYSERIIREESVIFEITFVLSDGTLLPLEINSRLVEYEGEQAILSVARNITERKKAEERLKRYACELKQSNDLKDLFTDIIRHDLLTPASVIKGYAEELLDTISDEKARKLALKVKSNNDRLIEMLETATTLAKLQKQEDIDFEVIDLVPVFKMIIDGFREQIEASQQTVNVYGETHCPAVANPVIEEIFANLLSNAIKYSPVNSIIDVTFSEEANMWKVDVTDRGAGIPDSDKTLLFNRFQRVDKSGIKGTGLGLAIVKRIIELHGGAYGVNDNLEGKGSTFWVTLKKAF</sequence>
<feature type="domain" description="PAC" evidence="15">
    <location>
        <begin position="334"/>
        <end position="386"/>
    </location>
</feature>
<dbReference type="EMBL" id="VIAQ01000002">
    <property type="protein sequence ID" value="TQD29194.1"/>
    <property type="molecule type" value="Genomic_DNA"/>
</dbReference>
<evidence type="ECO:0000256" key="10">
    <source>
        <dbReference type="ARBA" id="ARBA00022989"/>
    </source>
</evidence>
<evidence type="ECO:0000259" key="14">
    <source>
        <dbReference type="PROSITE" id="PS50112"/>
    </source>
</evidence>
<evidence type="ECO:0000256" key="7">
    <source>
        <dbReference type="ARBA" id="ARBA00022741"/>
    </source>
</evidence>
<dbReference type="GO" id="GO:0005524">
    <property type="term" value="F:ATP binding"/>
    <property type="evidence" value="ECO:0007669"/>
    <property type="project" value="UniProtKB-KW"/>
</dbReference>
<dbReference type="InterPro" id="IPR036890">
    <property type="entry name" value="HATPase_C_sf"/>
</dbReference>
<gene>
    <name evidence="16" type="ORF">FKV42_00115</name>
</gene>
<evidence type="ECO:0000256" key="5">
    <source>
        <dbReference type="ARBA" id="ARBA00022679"/>
    </source>
</evidence>
<dbReference type="Pfam" id="PF00512">
    <property type="entry name" value="HisKA"/>
    <property type="match status" value="1"/>
</dbReference>
<dbReference type="Gene3D" id="3.30.450.20">
    <property type="entry name" value="PAS domain"/>
    <property type="match status" value="3"/>
</dbReference>
<keyword evidence="9" id="KW-0067">ATP-binding</keyword>
<evidence type="ECO:0000256" key="6">
    <source>
        <dbReference type="ARBA" id="ARBA00022692"/>
    </source>
</evidence>
<keyword evidence="7" id="KW-0547">Nucleotide-binding</keyword>
<dbReference type="InterPro" id="IPR005467">
    <property type="entry name" value="His_kinase_dom"/>
</dbReference>
<dbReference type="Pfam" id="PF13426">
    <property type="entry name" value="PAS_9"/>
    <property type="match status" value="3"/>
</dbReference>
<evidence type="ECO:0000256" key="1">
    <source>
        <dbReference type="ARBA" id="ARBA00000085"/>
    </source>
</evidence>
<dbReference type="GO" id="GO:0000156">
    <property type="term" value="F:phosphorelay response regulator activity"/>
    <property type="evidence" value="ECO:0007669"/>
    <property type="project" value="TreeGrafter"/>
</dbReference>
<dbReference type="OrthoDB" id="3369at2157"/>
<dbReference type="EC" id="2.7.13.3" evidence="3"/>
<evidence type="ECO:0000313" key="16">
    <source>
        <dbReference type="EMBL" id="TQD29194.1"/>
    </source>
</evidence>
<evidence type="ECO:0000313" key="17">
    <source>
        <dbReference type="Proteomes" id="UP000319335"/>
    </source>
</evidence>
<feature type="domain" description="PAS" evidence="14">
    <location>
        <begin position="134"/>
        <end position="176"/>
    </location>
</feature>
<dbReference type="InterPro" id="IPR000014">
    <property type="entry name" value="PAS"/>
</dbReference>
<dbReference type="GO" id="GO:0007234">
    <property type="term" value="P:osmosensory signaling via phosphorelay pathway"/>
    <property type="evidence" value="ECO:0007669"/>
    <property type="project" value="TreeGrafter"/>
</dbReference>
<reference evidence="16 17" key="1">
    <citation type="submission" date="2019-06" db="EMBL/GenBank/DDBJ databases">
        <title>Draft genome sequence of Methanolobus vulcani B1d.</title>
        <authorList>
            <person name="Creighbaum A.J."/>
            <person name="Ticak T."/>
            <person name="Hariraju D."/>
            <person name="Arivett B.A."/>
            <person name="Ferguson D.J.Jr."/>
        </authorList>
    </citation>
    <scope>NUCLEOTIDE SEQUENCE [LARGE SCALE GENOMIC DNA]</scope>
    <source>
        <strain evidence="16 17">B1d</strain>
    </source>
</reference>
<dbReference type="SMART" id="SM00086">
    <property type="entry name" value="PAC"/>
    <property type="match status" value="3"/>
</dbReference>
<feature type="domain" description="Histidine kinase" evidence="13">
    <location>
        <begin position="527"/>
        <end position="738"/>
    </location>
</feature>
<feature type="domain" description="PAC" evidence="15">
    <location>
        <begin position="459"/>
        <end position="509"/>
    </location>
</feature>
<feature type="domain" description="PAS" evidence="14">
    <location>
        <begin position="387"/>
        <end position="457"/>
    </location>
</feature>
<dbReference type="PROSITE" id="PS50112">
    <property type="entry name" value="PAS"/>
    <property type="match status" value="3"/>
</dbReference>
<dbReference type="GO" id="GO:0016020">
    <property type="term" value="C:membrane"/>
    <property type="evidence" value="ECO:0007669"/>
    <property type="project" value="UniProtKB-SubCell"/>
</dbReference>
<dbReference type="PANTHER" id="PTHR42878">
    <property type="entry name" value="TWO-COMPONENT HISTIDINE KINASE"/>
    <property type="match status" value="1"/>
</dbReference>
<evidence type="ECO:0000259" key="13">
    <source>
        <dbReference type="PROSITE" id="PS50109"/>
    </source>
</evidence>
<dbReference type="SUPFAM" id="SSF47384">
    <property type="entry name" value="Homodimeric domain of signal transducing histidine kinase"/>
    <property type="match status" value="1"/>
</dbReference>
<name>A0A7Z8P2L2_9EURY</name>
<feature type="domain" description="PAS" evidence="14">
    <location>
        <begin position="258"/>
        <end position="329"/>
    </location>
</feature>
<keyword evidence="17" id="KW-1185">Reference proteome</keyword>
<keyword evidence="6" id="KW-0812">Transmembrane</keyword>
<dbReference type="InterPro" id="IPR050351">
    <property type="entry name" value="BphY/WalK/GraS-like"/>
</dbReference>
<dbReference type="InterPro" id="IPR035965">
    <property type="entry name" value="PAS-like_dom_sf"/>
</dbReference>
<dbReference type="SMART" id="SM00091">
    <property type="entry name" value="PAS"/>
    <property type="match status" value="3"/>
</dbReference>
<dbReference type="InterPro" id="IPR003661">
    <property type="entry name" value="HisK_dim/P_dom"/>
</dbReference>
<comment type="catalytic activity">
    <reaction evidence="1">
        <text>ATP + protein L-histidine = ADP + protein N-phospho-L-histidine.</text>
        <dbReference type="EC" id="2.7.13.3"/>
    </reaction>
</comment>
<dbReference type="SUPFAM" id="SSF55874">
    <property type="entry name" value="ATPase domain of HSP90 chaperone/DNA topoisomerase II/histidine kinase"/>
    <property type="match status" value="1"/>
</dbReference>
<dbReference type="Gene3D" id="3.30.565.10">
    <property type="entry name" value="Histidine kinase-like ATPase, C-terminal domain"/>
    <property type="match status" value="1"/>
</dbReference>
<keyword evidence="4" id="KW-0597">Phosphoprotein</keyword>
<keyword evidence="8 16" id="KW-0418">Kinase</keyword>
<keyword evidence="11" id="KW-0902">Two-component regulatory system</keyword>
<dbReference type="Pfam" id="PF02518">
    <property type="entry name" value="HATPase_c"/>
    <property type="match status" value="1"/>
</dbReference>
<dbReference type="NCBIfam" id="TIGR00229">
    <property type="entry name" value="sensory_box"/>
    <property type="match status" value="3"/>
</dbReference>
<keyword evidence="10" id="KW-1133">Transmembrane helix</keyword>
<dbReference type="CDD" id="cd00075">
    <property type="entry name" value="HATPase"/>
    <property type="match status" value="1"/>
</dbReference>
<dbReference type="Gene3D" id="1.10.287.130">
    <property type="match status" value="1"/>
</dbReference>
<dbReference type="InterPro" id="IPR001610">
    <property type="entry name" value="PAC"/>
</dbReference>
<dbReference type="CDD" id="cd00082">
    <property type="entry name" value="HisKA"/>
    <property type="match status" value="1"/>
</dbReference>
<evidence type="ECO:0000256" key="4">
    <source>
        <dbReference type="ARBA" id="ARBA00022553"/>
    </source>
</evidence>
<dbReference type="SMART" id="SM00388">
    <property type="entry name" value="HisKA"/>
    <property type="match status" value="1"/>
</dbReference>
<organism evidence="16 17">
    <name type="scientific">Methanolobus vulcani</name>
    <dbReference type="NCBI Taxonomy" id="38026"/>
    <lineage>
        <taxon>Archaea</taxon>
        <taxon>Methanobacteriati</taxon>
        <taxon>Methanobacteriota</taxon>
        <taxon>Stenosarchaea group</taxon>
        <taxon>Methanomicrobia</taxon>
        <taxon>Methanosarcinales</taxon>
        <taxon>Methanosarcinaceae</taxon>
        <taxon>Methanolobus</taxon>
    </lineage>
</organism>
<keyword evidence="5" id="KW-0808">Transferase</keyword>
<keyword evidence="12" id="KW-0472">Membrane</keyword>
<dbReference type="AlphaFoldDB" id="A0A7Z8P2L2"/>
<dbReference type="GO" id="GO:0030295">
    <property type="term" value="F:protein kinase activator activity"/>
    <property type="evidence" value="ECO:0007669"/>
    <property type="project" value="TreeGrafter"/>
</dbReference>
<dbReference type="InterPro" id="IPR036097">
    <property type="entry name" value="HisK_dim/P_sf"/>
</dbReference>
<evidence type="ECO:0000256" key="11">
    <source>
        <dbReference type="ARBA" id="ARBA00023012"/>
    </source>
</evidence>
<dbReference type="PRINTS" id="PR00344">
    <property type="entry name" value="BCTRLSENSOR"/>
</dbReference>
<dbReference type="InterPro" id="IPR004358">
    <property type="entry name" value="Sig_transdc_His_kin-like_C"/>
</dbReference>
<dbReference type="RefSeq" id="WP_154808218.1">
    <property type="nucleotide sequence ID" value="NZ_VIAQ01000002.1"/>
</dbReference>
<proteinExistence type="predicted"/>
<accession>A0A7Z8P2L2</accession>
<dbReference type="InterPro" id="IPR000700">
    <property type="entry name" value="PAS-assoc_C"/>
</dbReference>
<evidence type="ECO:0000256" key="9">
    <source>
        <dbReference type="ARBA" id="ARBA00022840"/>
    </source>
</evidence>
<dbReference type="FunFam" id="3.30.565.10:FF:000006">
    <property type="entry name" value="Sensor histidine kinase WalK"/>
    <property type="match status" value="1"/>
</dbReference>
<comment type="caution">
    <text evidence="16">The sequence shown here is derived from an EMBL/GenBank/DDBJ whole genome shotgun (WGS) entry which is preliminary data.</text>
</comment>